<dbReference type="AlphaFoldDB" id="A0A836CGJ8"/>
<name>A0A836CGJ8_9STRA</name>
<dbReference type="PANTHER" id="PTHR34859">
    <property type="entry name" value="UNNAMED PRODUCT"/>
    <property type="match status" value="1"/>
</dbReference>
<accession>A0A836CGJ8</accession>
<keyword evidence="2" id="KW-1185">Reference proteome</keyword>
<dbReference type="Proteomes" id="UP000664859">
    <property type="component" value="Unassembled WGS sequence"/>
</dbReference>
<dbReference type="OrthoDB" id="69915at2759"/>
<comment type="caution">
    <text evidence="1">The sequence shown here is derived from an EMBL/GenBank/DDBJ whole genome shotgun (WGS) entry which is preliminary data.</text>
</comment>
<feature type="non-terminal residue" evidence="1">
    <location>
        <position position="1"/>
    </location>
</feature>
<reference evidence="1" key="1">
    <citation type="submission" date="2021-02" db="EMBL/GenBank/DDBJ databases">
        <title>First Annotated Genome of the Yellow-green Alga Tribonema minus.</title>
        <authorList>
            <person name="Mahan K.M."/>
        </authorList>
    </citation>
    <scope>NUCLEOTIDE SEQUENCE</scope>
    <source>
        <strain evidence="1">UTEX B ZZ1240</strain>
    </source>
</reference>
<dbReference type="EMBL" id="JAFCMP010000223">
    <property type="protein sequence ID" value="KAG5182981.1"/>
    <property type="molecule type" value="Genomic_DNA"/>
</dbReference>
<proteinExistence type="predicted"/>
<sequence>EHQGALCYPSCEGGWNGRLTRCVKECPAGFKDDNVSGCIKPASYGRGAGYALWREDACKKDNPKLGCQKYGALWYPKCKAGYHNVGCCTCSPDCPEGWKDYGIGCTPPMKNRGSGVP</sequence>
<feature type="non-terminal residue" evidence="1">
    <location>
        <position position="117"/>
    </location>
</feature>
<organism evidence="1 2">
    <name type="scientific">Tribonema minus</name>
    <dbReference type="NCBI Taxonomy" id="303371"/>
    <lineage>
        <taxon>Eukaryota</taxon>
        <taxon>Sar</taxon>
        <taxon>Stramenopiles</taxon>
        <taxon>Ochrophyta</taxon>
        <taxon>PX clade</taxon>
        <taxon>Xanthophyceae</taxon>
        <taxon>Tribonematales</taxon>
        <taxon>Tribonemataceae</taxon>
        <taxon>Tribonema</taxon>
    </lineage>
</organism>
<gene>
    <name evidence="1" type="ORF">JKP88DRAFT_150572</name>
</gene>
<evidence type="ECO:0000313" key="2">
    <source>
        <dbReference type="Proteomes" id="UP000664859"/>
    </source>
</evidence>
<protein>
    <submittedName>
        <fullName evidence="1">Uncharacterized protein</fullName>
    </submittedName>
</protein>
<evidence type="ECO:0000313" key="1">
    <source>
        <dbReference type="EMBL" id="KAG5182981.1"/>
    </source>
</evidence>
<dbReference type="PANTHER" id="PTHR34859:SF2">
    <property type="entry name" value="LYSM DOMAIN-CONTAINING PROTEIN"/>
    <property type="match status" value="1"/>
</dbReference>